<evidence type="ECO:0000313" key="2">
    <source>
        <dbReference type="Proteomes" id="UP000005959"/>
    </source>
</evidence>
<name>G9Y5Z4_HAFAL</name>
<comment type="caution">
    <text evidence="1">The sequence shown here is derived from an EMBL/GenBank/DDBJ whole genome shotgun (WGS) entry which is preliminary data.</text>
</comment>
<evidence type="ECO:0000313" key="1">
    <source>
        <dbReference type="EMBL" id="EHM43181.1"/>
    </source>
</evidence>
<dbReference type="PATRIC" id="fig|1002364.3.peg.1827"/>
<accession>G9Y5Z4</accession>
<gene>
    <name evidence="1" type="ORF">HMPREF0454_02010</name>
</gene>
<sequence length="53" mass="5656">MGFSLVNGENGAAPPELISQCKPAQLLPEERQKSNNVAVTAAIREAVDHLLID</sequence>
<proteinExistence type="predicted"/>
<reference evidence="1 2" key="1">
    <citation type="submission" date="2011-08" db="EMBL/GenBank/DDBJ databases">
        <authorList>
            <person name="Weinstock G."/>
            <person name="Sodergren E."/>
            <person name="Clifton S."/>
            <person name="Fulton L."/>
            <person name="Fulton B."/>
            <person name="Courtney L."/>
            <person name="Fronick C."/>
            <person name="Harrison M."/>
            <person name="Strong C."/>
            <person name="Farmer C."/>
            <person name="Delahaunty K."/>
            <person name="Markovic C."/>
            <person name="Hall O."/>
            <person name="Minx P."/>
            <person name="Tomlinson C."/>
            <person name="Mitreva M."/>
            <person name="Hou S."/>
            <person name="Chen J."/>
            <person name="Wollam A."/>
            <person name="Pepin K.H."/>
            <person name="Johnson M."/>
            <person name="Bhonagiri V."/>
            <person name="Zhang X."/>
            <person name="Suruliraj S."/>
            <person name="Warren W."/>
            <person name="Chinwalla A."/>
            <person name="Mardis E.R."/>
            <person name="Wilson R.K."/>
        </authorList>
    </citation>
    <scope>NUCLEOTIDE SEQUENCE [LARGE SCALE GENOMIC DNA]</scope>
    <source>
        <strain evidence="1 2">ATCC 51873</strain>
    </source>
</reference>
<dbReference type="AlphaFoldDB" id="G9Y5Z4"/>
<organism evidence="1 2">
    <name type="scientific">Hafnia alvei ATCC 51873</name>
    <dbReference type="NCBI Taxonomy" id="1002364"/>
    <lineage>
        <taxon>Bacteria</taxon>
        <taxon>Pseudomonadati</taxon>
        <taxon>Pseudomonadota</taxon>
        <taxon>Gammaproteobacteria</taxon>
        <taxon>Enterobacterales</taxon>
        <taxon>Hafniaceae</taxon>
        <taxon>Hafnia</taxon>
    </lineage>
</organism>
<dbReference type="Proteomes" id="UP000005959">
    <property type="component" value="Unassembled WGS sequence"/>
</dbReference>
<dbReference type="HOGENOM" id="CLU_3062107_0_0_6"/>
<protein>
    <submittedName>
        <fullName evidence="1">Uncharacterized protein</fullName>
    </submittedName>
</protein>
<dbReference type="EMBL" id="AGCI01000044">
    <property type="protein sequence ID" value="EHM43181.1"/>
    <property type="molecule type" value="Genomic_DNA"/>
</dbReference>